<proteinExistence type="predicted"/>
<gene>
    <name evidence="1" type="ORF">SPIL2461_LOCUS22573</name>
</gene>
<feature type="non-terminal residue" evidence="1">
    <location>
        <position position="1"/>
    </location>
</feature>
<sequence>VATEKFESQEFPGVIEVRRRHYFDAVVNQDAGRSKLSQIGIPGERPFQTSTLPADDILWVWAEEADCQRLGVEVQIEPMQTDATMMHKFRAIPANQLRGGPLEGLLRKYGFNRPSARVSERPPRTVARFAGEVSRGQLRLWERKASTGRRPSQLSPGLSEEGGELMLLEECLILRLHSSKGNFLVASQQTPGMDGEESKWSLLGPTRKVQENGYFPEVRLKNGEDRRCVAWGGGAGFNGQQ</sequence>
<name>A0A812Y9M6_SYMPI</name>
<dbReference type="EMBL" id="CAJNIZ010047460">
    <property type="protein sequence ID" value="CAE7768241.1"/>
    <property type="molecule type" value="Genomic_DNA"/>
</dbReference>
<protein>
    <submittedName>
        <fullName evidence="1">Uncharacterized protein</fullName>
    </submittedName>
</protein>
<evidence type="ECO:0000313" key="2">
    <source>
        <dbReference type="Proteomes" id="UP000649617"/>
    </source>
</evidence>
<dbReference type="Proteomes" id="UP000649617">
    <property type="component" value="Unassembled WGS sequence"/>
</dbReference>
<organism evidence="1 2">
    <name type="scientific">Symbiodinium pilosum</name>
    <name type="common">Dinoflagellate</name>
    <dbReference type="NCBI Taxonomy" id="2952"/>
    <lineage>
        <taxon>Eukaryota</taxon>
        <taxon>Sar</taxon>
        <taxon>Alveolata</taxon>
        <taxon>Dinophyceae</taxon>
        <taxon>Suessiales</taxon>
        <taxon>Symbiodiniaceae</taxon>
        <taxon>Symbiodinium</taxon>
    </lineage>
</organism>
<dbReference type="AlphaFoldDB" id="A0A812Y9M6"/>
<accession>A0A812Y9M6</accession>
<keyword evidence="2" id="KW-1185">Reference proteome</keyword>
<reference evidence="1" key="1">
    <citation type="submission" date="2021-02" db="EMBL/GenBank/DDBJ databases">
        <authorList>
            <person name="Dougan E. K."/>
            <person name="Rhodes N."/>
            <person name="Thang M."/>
            <person name="Chan C."/>
        </authorList>
    </citation>
    <scope>NUCLEOTIDE SEQUENCE</scope>
</reference>
<evidence type="ECO:0000313" key="1">
    <source>
        <dbReference type="EMBL" id="CAE7768241.1"/>
    </source>
</evidence>
<dbReference type="OrthoDB" id="10522458at2759"/>
<comment type="caution">
    <text evidence="1">The sequence shown here is derived from an EMBL/GenBank/DDBJ whole genome shotgun (WGS) entry which is preliminary data.</text>
</comment>